<accession>A0A814P459</accession>
<gene>
    <name evidence="9" type="ORF">FNK824_LOCUS17651</name>
    <name evidence="8" type="ORF">OTI717_LOCUS15042</name>
    <name evidence="7" type="ORF">RFH988_LOCUS22829</name>
    <name evidence="6" type="ORF">SEV965_LOCUS15804</name>
</gene>
<evidence type="ECO:0000259" key="5">
    <source>
        <dbReference type="Pfam" id="PF04389"/>
    </source>
</evidence>
<dbReference type="Proteomes" id="UP000663889">
    <property type="component" value="Unassembled WGS sequence"/>
</dbReference>
<dbReference type="Proteomes" id="UP000663823">
    <property type="component" value="Unassembled WGS sequence"/>
</dbReference>
<dbReference type="OrthoDB" id="2214at2759"/>
<dbReference type="InterPro" id="IPR046450">
    <property type="entry name" value="PA_dom_sf"/>
</dbReference>
<proteinExistence type="inferred from homology"/>
<comment type="similarity">
    <text evidence="2">Belongs to the peptidase M28 family. M28B subfamily.</text>
</comment>
<comment type="cofactor">
    <cofactor evidence="1">
        <name>Zn(2+)</name>
        <dbReference type="ChEBI" id="CHEBI:29105"/>
    </cofactor>
</comment>
<feature type="chain" id="PRO_5036225458" description="Peptide hydrolase" evidence="3">
    <location>
        <begin position="26"/>
        <end position="539"/>
    </location>
</feature>
<dbReference type="Pfam" id="PF04389">
    <property type="entry name" value="Peptidase_M28"/>
    <property type="match status" value="2"/>
</dbReference>
<keyword evidence="3" id="KW-0732">Signal</keyword>
<name>A0A814P459_9BILA</name>
<dbReference type="InterPro" id="IPR045175">
    <property type="entry name" value="M28_fam"/>
</dbReference>
<dbReference type="Gene3D" id="3.40.630.10">
    <property type="entry name" value="Zn peptidases"/>
    <property type="match status" value="1"/>
</dbReference>
<dbReference type="Gene3D" id="3.50.30.30">
    <property type="match status" value="1"/>
</dbReference>
<evidence type="ECO:0000313" key="8">
    <source>
        <dbReference type="EMBL" id="CAF3741465.1"/>
    </source>
</evidence>
<evidence type="ECO:0000313" key="6">
    <source>
        <dbReference type="EMBL" id="CAF1099688.1"/>
    </source>
</evidence>
<dbReference type="EMBL" id="CAJOAX010001734">
    <property type="protein sequence ID" value="CAF3741465.1"/>
    <property type="molecule type" value="Genomic_DNA"/>
</dbReference>
<dbReference type="GO" id="GO:0008235">
    <property type="term" value="F:metalloexopeptidase activity"/>
    <property type="evidence" value="ECO:0007669"/>
    <property type="project" value="InterPro"/>
</dbReference>
<protein>
    <recommendedName>
        <fullName evidence="11">Peptide hydrolase</fullName>
    </recommendedName>
</protein>
<evidence type="ECO:0008006" key="11">
    <source>
        <dbReference type="Google" id="ProtNLM"/>
    </source>
</evidence>
<comment type="caution">
    <text evidence="6">The sequence shown here is derived from an EMBL/GenBank/DDBJ whole genome shotgun (WGS) entry which is preliminary data.</text>
</comment>
<dbReference type="EMBL" id="CAJOBE010002830">
    <property type="protein sequence ID" value="CAF3846120.1"/>
    <property type="molecule type" value="Genomic_DNA"/>
</dbReference>
<dbReference type="PANTHER" id="PTHR12147:SF26">
    <property type="entry name" value="PEPTIDASE M28 DOMAIN-CONTAINING PROTEIN"/>
    <property type="match status" value="1"/>
</dbReference>
<evidence type="ECO:0000313" key="9">
    <source>
        <dbReference type="EMBL" id="CAF3846120.1"/>
    </source>
</evidence>
<evidence type="ECO:0000256" key="1">
    <source>
        <dbReference type="ARBA" id="ARBA00001947"/>
    </source>
</evidence>
<evidence type="ECO:0000313" key="10">
    <source>
        <dbReference type="Proteomes" id="UP000663889"/>
    </source>
</evidence>
<dbReference type="Pfam" id="PF02225">
    <property type="entry name" value="PA"/>
    <property type="match status" value="1"/>
</dbReference>
<dbReference type="CDD" id="cd00538">
    <property type="entry name" value="PA"/>
    <property type="match status" value="1"/>
</dbReference>
<organism evidence="6 10">
    <name type="scientific">Rotaria sordida</name>
    <dbReference type="NCBI Taxonomy" id="392033"/>
    <lineage>
        <taxon>Eukaryota</taxon>
        <taxon>Metazoa</taxon>
        <taxon>Spiralia</taxon>
        <taxon>Gnathifera</taxon>
        <taxon>Rotifera</taxon>
        <taxon>Eurotatoria</taxon>
        <taxon>Bdelloidea</taxon>
        <taxon>Philodinida</taxon>
        <taxon>Philodinidae</taxon>
        <taxon>Rotaria</taxon>
    </lineage>
</organism>
<evidence type="ECO:0000256" key="2">
    <source>
        <dbReference type="ARBA" id="ARBA00005634"/>
    </source>
</evidence>
<dbReference type="EMBL" id="CAJNOO010001543">
    <property type="protein sequence ID" value="CAF1168325.1"/>
    <property type="molecule type" value="Genomic_DNA"/>
</dbReference>
<feature type="domain" description="Peptidase M28" evidence="5">
    <location>
        <begin position="270"/>
        <end position="303"/>
    </location>
</feature>
<sequence>MKKHFVAAALLGFLFQFTYFRSSTAKSVLINDRYRNERSLDSTLAGSVRIDEAMEHLNELQRIATAANGTRAAGTPGFNHTLDYLTNYLSANTNFKIIKSFFHARDHTLKHDPILQSSIGGNVTNHTYSEDLSLSEFFKVRYSTSVNFSNFIPITVIPNVGCSDADWISANPPASGLVALVKRGGCSFIEQSMLATKFNVAALLLYNDGTSANRMSPMIVRLGQNNTIPAFSLSFSLGERLVNAAQNPSNKASVRIVITLMNDKPFPIGNICADTPTGDPTQTIVIGSHSDSVHSGPGINDNGEFEILYRKIRYRDFILGSGSAANLAWAVAVARLFQTTTYTKYKYRLRFCWWGAEEIGLLGSYFHVAQAQNSTVVGERLTDYVTYLNFDMLGSPNFMFGIYDGRTAENDTTPLAIVGSYKISEVFRDWFIRQNLPWDFVEFGYGSDYAPFLIQGIPVGGLYSGSSEIKTQEQCDRYDQFLGQGKCGMINVDHDPCYHKACDSIQNINVFGYEKMIQAGAYTIESLARQPDLKSWLYS</sequence>
<dbReference type="AlphaFoldDB" id="A0A814P459"/>
<dbReference type="Proteomes" id="UP000663874">
    <property type="component" value="Unassembled WGS sequence"/>
</dbReference>
<dbReference type="EMBL" id="CAJNOU010000840">
    <property type="protein sequence ID" value="CAF1099688.1"/>
    <property type="molecule type" value="Genomic_DNA"/>
</dbReference>
<dbReference type="SUPFAM" id="SSF53187">
    <property type="entry name" value="Zn-dependent exopeptidases"/>
    <property type="match status" value="1"/>
</dbReference>
<feature type="signal peptide" evidence="3">
    <location>
        <begin position="1"/>
        <end position="25"/>
    </location>
</feature>
<dbReference type="InterPro" id="IPR007484">
    <property type="entry name" value="Peptidase_M28"/>
</dbReference>
<evidence type="ECO:0000256" key="3">
    <source>
        <dbReference type="SAM" id="SignalP"/>
    </source>
</evidence>
<dbReference type="InterPro" id="IPR003137">
    <property type="entry name" value="PA_domain"/>
</dbReference>
<dbReference type="SUPFAM" id="SSF52025">
    <property type="entry name" value="PA domain"/>
    <property type="match status" value="1"/>
</dbReference>
<dbReference type="GO" id="GO:0006508">
    <property type="term" value="P:proteolysis"/>
    <property type="evidence" value="ECO:0007669"/>
    <property type="project" value="InterPro"/>
</dbReference>
<feature type="domain" description="PA" evidence="4">
    <location>
        <begin position="158"/>
        <end position="241"/>
    </location>
</feature>
<feature type="domain" description="Peptidase M28" evidence="5">
    <location>
        <begin position="324"/>
        <end position="517"/>
    </location>
</feature>
<evidence type="ECO:0000259" key="4">
    <source>
        <dbReference type="Pfam" id="PF02225"/>
    </source>
</evidence>
<evidence type="ECO:0000313" key="7">
    <source>
        <dbReference type="EMBL" id="CAF1168325.1"/>
    </source>
</evidence>
<dbReference type="PANTHER" id="PTHR12147">
    <property type="entry name" value="METALLOPEPTIDASE M28 FAMILY MEMBER"/>
    <property type="match status" value="1"/>
</dbReference>
<reference evidence="6" key="1">
    <citation type="submission" date="2021-02" db="EMBL/GenBank/DDBJ databases">
        <authorList>
            <person name="Nowell W R."/>
        </authorList>
    </citation>
    <scope>NUCLEOTIDE SEQUENCE</scope>
</reference>
<dbReference type="Proteomes" id="UP000663882">
    <property type="component" value="Unassembled WGS sequence"/>
</dbReference>